<keyword evidence="10 12" id="KW-0648">Protein biosynthesis</keyword>
<evidence type="ECO:0000256" key="10">
    <source>
        <dbReference type="ARBA" id="ARBA00022917"/>
    </source>
</evidence>
<dbReference type="HOGENOM" id="CLU_013528_0_1_6"/>
<keyword evidence="15" id="KW-1185">Reference proteome</keyword>
<dbReference type="SUPFAM" id="SSF52374">
    <property type="entry name" value="Nucleotidylyl transferase"/>
    <property type="match status" value="1"/>
</dbReference>
<feature type="short sequence motif" description="'HIGH' region" evidence="12">
    <location>
        <begin position="29"/>
        <end position="39"/>
    </location>
</feature>
<dbReference type="KEGG" id="eme:CEM_332"/>
<dbReference type="EC" id="6.1.1.16" evidence="12"/>
<dbReference type="InterPro" id="IPR014729">
    <property type="entry name" value="Rossmann-like_a/b/a_fold"/>
</dbReference>
<comment type="subcellular location">
    <subcellularLocation>
        <location evidence="1 12">Cytoplasm</location>
    </subcellularLocation>
</comment>
<evidence type="ECO:0000256" key="9">
    <source>
        <dbReference type="ARBA" id="ARBA00022840"/>
    </source>
</evidence>
<dbReference type="Proteomes" id="UP000032420">
    <property type="component" value="Chromosome I"/>
</dbReference>
<dbReference type="PANTHER" id="PTHR10890:SF3">
    <property type="entry name" value="CYSTEINE--TRNA LIGASE, CYTOPLASMIC"/>
    <property type="match status" value="1"/>
</dbReference>
<comment type="cofactor">
    <cofactor evidence="12">
        <name>Zn(2+)</name>
        <dbReference type="ChEBI" id="CHEBI:29105"/>
    </cofactor>
    <text evidence="12">Binds 1 zinc ion per subunit.</text>
</comment>
<dbReference type="Pfam" id="PF01406">
    <property type="entry name" value="tRNA-synt_1e"/>
    <property type="match status" value="1"/>
</dbReference>
<evidence type="ECO:0000256" key="3">
    <source>
        <dbReference type="ARBA" id="ARBA00011245"/>
    </source>
</evidence>
<feature type="short sequence motif" description="'KMSKS' region" evidence="12">
    <location>
        <begin position="265"/>
        <end position="269"/>
    </location>
</feature>
<dbReference type="PANTHER" id="PTHR10890">
    <property type="entry name" value="CYSTEINYL-TRNA SYNTHETASE"/>
    <property type="match status" value="1"/>
</dbReference>
<dbReference type="NCBIfam" id="TIGR00435">
    <property type="entry name" value="cysS"/>
    <property type="match status" value="1"/>
</dbReference>
<keyword evidence="6 12" id="KW-0479">Metal-binding</keyword>
<proteinExistence type="inferred from homology"/>
<dbReference type="InterPro" id="IPR015273">
    <property type="entry name" value="Cys-tRNA-synt_Ia_DALR"/>
</dbReference>
<reference evidence="15" key="1">
    <citation type="submission" date="2014-07" db="EMBL/GenBank/DDBJ databases">
        <authorList>
            <person name="Santos-Garcia D."/>
        </authorList>
    </citation>
    <scope>NUCLEOTIDE SEQUENCE [LARGE SCALE GENOMIC DNA]</scope>
</reference>
<evidence type="ECO:0000256" key="12">
    <source>
        <dbReference type="HAMAP-Rule" id="MF_00041"/>
    </source>
</evidence>
<evidence type="ECO:0000256" key="7">
    <source>
        <dbReference type="ARBA" id="ARBA00022741"/>
    </source>
</evidence>
<keyword evidence="8 12" id="KW-0862">Zinc</keyword>
<dbReference type="SUPFAM" id="SSF47323">
    <property type="entry name" value="Anticodon-binding domain of a subclass of class I aminoacyl-tRNA synthetases"/>
    <property type="match status" value="1"/>
</dbReference>
<protein>
    <recommendedName>
        <fullName evidence="12">Cysteine--tRNA ligase</fullName>
        <ecNumber evidence="12">6.1.1.16</ecNumber>
    </recommendedName>
    <alternativeName>
        <fullName evidence="12">Cysteinyl-tRNA synthetase</fullName>
        <shortName evidence="12">CysRS</shortName>
    </alternativeName>
</protein>
<dbReference type="InterPro" id="IPR032678">
    <property type="entry name" value="tRNA-synt_1_cat_dom"/>
</dbReference>
<evidence type="ECO:0000256" key="11">
    <source>
        <dbReference type="ARBA" id="ARBA00023146"/>
    </source>
</evidence>
<dbReference type="Pfam" id="PF09190">
    <property type="entry name" value="DALR_2"/>
    <property type="match status" value="1"/>
</dbReference>
<keyword evidence="11 12" id="KW-0030">Aminoacyl-tRNA synthetase</keyword>
<name>A0A078KBQ3_9GAMM</name>
<dbReference type="Gene3D" id="3.40.50.620">
    <property type="entry name" value="HUPs"/>
    <property type="match status" value="1"/>
</dbReference>
<dbReference type="EMBL" id="LM655252">
    <property type="protein sequence ID" value="CDZ16576.1"/>
    <property type="molecule type" value="Genomic_DNA"/>
</dbReference>
<evidence type="ECO:0000256" key="1">
    <source>
        <dbReference type="ARBA" id="ARBA00004496"/>
    </source>
</evidence>
<dbReference type="InterPro" id="IPR015803">
    <property type="entry name" value="Cys-tRNA-ligase"/>
</dbReference>
<keyword evidence="4 12" id="KW-0963">Cytoplasm</keyword>
<dbReference type="OrthoDB" id="9815130at2"/>
<feature type="binding site" evidence="12">
    <location>
        <position position="233"/>
    </location>
    <ligand>
        <name>Zn(2+)</name>
        <dbReference type="ChEBI" id="CHEBI:29105"/>
    </ligand>
</feature>
<dbReference type="GO" id="GO:0008270">
    <property type="term" value="F:zinc ion binding"/>
    <property type="evidence" value="ECO:0007669"/>
    <property type="project" value="UniProtKB-UniRule"/>
</dbReference>
<sequence>MQIYNTLKNFTENFFTKEKGKINIYVCGITVYNYCHIGHARIMIVFDVITRYFRTLGYKVNYVRNITDIDDKIINQAFKNKEKFNILTERMIKAMHEDEKTLRILPPNNVPYATNHINEIIVMIKKLLKKGYAYLADNGNIYYRIKCFKSYGNLNNINFDNLKSSKRIELDKYKENQLDFILWKKYKSNEPYWSSFFGKGRPGWHIECSVMANIYLGDTLDIHGGGIDLTFPHHENEIAQSEAVTGKKYVKIWMHVGIIKFNNEKMSKSLNNFFTIREILKKYHPEVLRFFLISSHYRTPINFKIKSLEFAYKSLNKFYIALSKIKVVKRSFNDFFLKKFFIAMDDDFNTPKAISILFDILHKLNLKLKLKSEEASFLAFDLINLGGILGILQNKPYNFINYCKFNLPLNVKEIEKQIKLREIARNSKNFDESDRIRKELNNLGIFLKDYNNFTEWNI</sequence>
<dbReference type="GO" id="GO:0006423">
    <property type="term" value="P:cysteinyl-tRNA aminoacylation"/>
    <property type="evidence" value="ECO:0007669"/>
    <property type="project" value="UniProtKB-UniRule"/>
</dbReference>
<dbReference type="GO" id="GO:0004817">
    <property type="term" value="F:cysteine-tRNA ligase activity"/>
    <property type="evidence" value="ECO:0007669"/>
    <property type="project" value="UniProtKB-UniRule"/>
</dbReference>
<dbReference type="AlphaFoldDB" id="A0A078KBQ3"/>
<keyword evidence="7 12" id="KW-0547">Nucleotide-binding</keyword>
<keyword evidence="5 12" id="KW-0436">Ligase</keyword>
<dbReference type="STRING" id="1495769.CEM_332"/>
<feature type="binding site" evidence="12">
    <location>
        <position position="27"/>
    </location>
    <ligand>
        <name>Zn(2+)</name>
        <dbReference type="ChEBI" id="CHEBI:29105"/>
    </ligand>
</feature>
<evidence type="ECO:0000256" key="6">
    <source>
        <dbReference type="ARBA" id="ARBA00022723"/>
    </source>
</evidence>
<comment type="subunit">
    <text evidence="3 12">Monomer.</text>
</comment>
<dbReference type="HAMAP" id="MF_00041">
    <property type="entry name" value="Cys_tRNA_synth"/>
    <property type="match status" value="1"/>
</dbReference>
<gene>
    <name evidence="12 14" type="primary">cysS</name>
    <name evidence="14" type="ORF">CEM_332</name>
</gene>
<dbReference type="SMART" id="SM00840">
    <property type="entry name" value="DALR_2"/>
    <property type="match status" value="1"/>
</dbReference>
<feature type="domain" description="Cysteinyl-tRNA synthetase class Ia DALR" evidence="13">
    <location>
        <begin position="339"/>
        <end position="400"/>
    </location>
</feature>
<evidence type="ECO:0000313" key="15">
    <source>
        <dbReference type="Proteomes" id="UP000032420"/>
    </source>
</evidence>
<dbReference type="GO" id="GO:0005829">
    <property type="term" value="C:cytosol"/>
    <property type="evidence" value="ECO:0007669"/>
    <property type="project" value="TreeGrafter"/>
</dbReference>
<dbReference type="PRINTS" id="PR00983">
    <property type="entry name" value="TRNASYNTHCYS"/>
</dbReference>
<comment type="similarity">
    <text evidence="2 12">Belongs to the class-I aminoacyl-tRNA synthetase family.</text>
</comment>
<keyword evidence="9 12" id="KW-0067">ATP-binding</keyword>
<evidence type="ECO:0000256" key="4">
    <source>
        <dbReference type="ARBA" id="ARBA00022490"/>
    </source>
</evidence>
<feature type="binding site" evidence="12">
    <location>
        <position position="237"/>
    </location>
    <ligand>
        <name>Zn(2+)</name>
        <dbReference type="ChEBI" id="CHEBI:29105"/>
    </ligand>
</feature>
<evidence type="ECO:0000259" key="13">
    <source>
        <dbReference type="SMART" id="SM00840"/>
    </source>
</evidence>
<evidence type="ECO:0000256" key="8">
    <source>
        <dbReference type="ARBA" id="ARBA00022833"/>
    </source>
</evidence>
<dbReference type="InterPro" id="IPR009080">
    <property type="entry name" value="tRNAsynth_Ia_anticodon-bd"/>
</dbReference>
<dbReference type="InterPro" id="IPR024909">
    <property type="entry name" value="Cys-tRNA/MSH_ligase"/>
</dbReference>
<dbReference type="FunFam" id="3.40.50.620:FF:000009">
    <property type="entry name" value="Cysteine--tRNA ligase"/>
    <property type="match status" value="1"/>
</dbReference>
<evidence type="ECO:0000313" key="14">
    <source>
        <dbReference type="EMBL" id="CDZ16576.1"/>
    </source>
</evidence>
<dbReference type="Gene3D" id="1.20.120.1910">
    <property type="entry name" value="Cysteine-tRNA ligase, C-terminal anti-codon recognition domain"/>
    <property type="match status" value="1"/>
</dbReference>
<feature type="binding site" evidence="12">
    <location>
        <position position="208"/>
    </location>
    <ligand>
        <name>Zn(2+)</name>
        <dbReference type="ChEBI" id="CHEBI:29105"/>
    </ligand>
</feature>
<dbReference type="GO" id="GO:0005524">
    <property type="term" value="F:ATP binding"/>
    <property type="evidence" value="ECO:0007669"/>
    <property type="project" value="UniProtKB-UniRule"/>
</dbReference>
<comment type="catalytic activity">
    <reaction evidence="12">
        <text>tRNA(Cys) + L-cysteine + ATP = L-cysteinyl-tRNA(Cys) + AMP + diphosphate</text>
        <dbReference type="Rhea" id="RHEA:17773"/>
        <dbReference type="Rhea" id="RHEA-COMP:9661"/>
        <dbReference type="Rhea" id="RHEA-COMP:9679"/>
        <dbReference type="ChEBI" id="CHEBI:30616"/>
        <dbReference type="ChEBI" id="CHEBI:33019"/>
        <dbReference type="ChEBI" id="CHEBI:35235"/>
        <dbReference type="ChEBI" id="CHEBI:78442"/>
        <dbReference type="ChEBI" id="CHEBI:78517"/>
        <dbReference type="ChEBI" id="CHEBI:456215"/>
        <dbReference type="EC" id="6.1.1.16"/>
    </reaction>
</comment>
<organism evidence="14 15">
    <name type="scientific">Candidatus Johnevansia muelleri</name>
    <dbReference type="NCBI Taxonomy" id="1495769"/>
    <lineage>
        <taxon>Bacteria</taxon>
        <taxon>Pseudomonadati</taxon>
        <taxon>Pseudomonadota</taxon>
        <taxon>Gammaproteobacteria</taxon>
        <taxon>Candidatus Johnevansiales</taxon>
        <taxon>Candidatus Johnevansiaceae</taxon>
        <taxon>Candidatus Johnevansia</taxon>
    </lineage>
</organism>
<accession>A0A078KBQ3</accession>
<evidence type="ECO:0000256" key="2">
    <source>
        <dbReference type="ARBA" id="ARBA00005594"/>
    </source>
</evidence>
<evidence type="ECO:0000256" key="5">
    <source>
        <dbReference type="ARBA" id="ARBA00022598"/>
    </source>
</evidence>
<dbReference type="CDD" id="cd00672">
    <property type="entry name" value="CysRS_core"/>
    <property type="match status" value="1"/>
</dbReference>
<dbReference type="PATRIC" id="fig|1495769.3.peg.297"/>
<feature type="binding site" evidence="12">
    <location>
        <position position="268"/>
    </location>
    <ligand>
        <name>ATP</name>
        <dbReference type="ChEBI" id="CHEBI:30616"/>
    </ligand>
</feature>